<dbReference type="Pfam" id="PF04794">
    <property type="entry name" value="YdjC"/>
    <property type="match status" value="1"/>
</dbReference>
<accession>A0A9D1D421</accession>
<dbReference type="PANTHER" id="PTHR31609">
    <property type="entry name" value="YDJC DEACETYLASE FAMILY MEMBER"/>
    <property type="match status" value="1"/>
</dbReference>
<name>A0A9D1D421_9ACTN</name>
<dbReference type="InterPro" id="IPR006879">
    <property type="entry name" value="YdjC-like"/>
</dbReference>
<dbReference type="GO" id="GO:0046872">
    <property type="term" value="F:metal ion binding"/>
    <property type="evidence" value="ECO:0007669"/>
    <property type="project" value="UniProtKB-KW"/>
</dbReference>
<evidence type="ECO:0000313" key="6">
    <source>
        <dbReference type="EMBL" id="HIR02375.1"/>
    </source>
</evidence>
<dbReference type="GO" id="GO:0019213">
    <property type="term" value="F:deacetylase activity"/>
    <property type="evidence" value="ECO:0007669"/>
    <property type="project" value="TreeGrafter"/>
</dbReference>
<evidence type="ECO:0000256" key="5">
    <source>
        <dbReference type="ARBA" id="ARBA00023277"/>
    </source>
</evidence>
<keyword evidence="5" id="KW-0119">Carbohydrate metabolism</keyword>
<reference evidence="6" key="2">
    <citation type="journal article" date="2021" name="PeerJ">
        <title>Extensive microbial diversity within the chicken gut microbiome revealed by metagenomics and culture.</title>
        <authorList>
            <person name="Gilroy R."/>
            <person name="Ravi A."/>
            <person name="Getino M."/>
            <person name="Pursley I."/>
            <person name="Horton D.L."/>
            <person name="Alikhan N.F."/>
            <person name="Baker D."/>
            <person name="Gharbi K."/>
            <person name="Hall N."/>
            <person name="Watson M."/>
            <person name="Adriaenssens E.M."/>
            <person name="Foster-Nyarko E."/>
            <person name="Jarju S."/>
            <person name="Secka A."/>
            <person name="Antonio M."/>
            <person name="Oren A."/>
            <person name="Chaudhuri R.R."/>
            <person name="La Ragione R."/>
            <person name="Hildebrand F."/>
            <person name="Pallen M.J."/>
        </authorList>
    </citation>
    <scope>NUCLEOTIDE SEQUENCE</scope>
    <source>
        <strain evidence="6">ChiGjej1B1-2707</strain>
    </source>
</reference>
<keyword evidence="2" id="KW-0479">Metal-binding</keyword>
<organism evidence="6 7">
    <name type="scientific">Candidatus Aveggerthella stercoripullorum</name>
    <dbReference type="NCBI Taxonomy" id="2840688"/>
    <lineage>
        <taxon>Bacteria</taxon>
        <taxon>Bacillati</taxon>
        <taxon>Actinomycetota</taxon>
        <taxon>Coriobacteriia</taxon>
        <taxon>Eggerthellales</taxon>
        <taxon>Eggerthellaceae</taxon>
        <taxon>Eggerthellaceae incertae sedis</taxon>
        <taxon>Candidatus Aveggerthella</taxon>
    </lineage>
</organism>
<keyword evidence="4" id="KW-0460">Magnesium</keyword>
<comment type="caution">
    <text evidence="6">The sequence shown here is derived from an EMBL/GenBank/DDBJ whole genome shotgun (WGS) entry which is preliminary data.</text>
</comment>
<dbReference type="EMBL" id="DVGB01000109">
    <property type="protein sequence ID" value="HIR02375.1"/>
    <property type="molecule type" value="Genomic_DNA"/>
</dbReference>
<dbReference type="Proteomes" id="UP000824261">
    <property type="component" value="Unassembled WGS sequence"/>
</dbReference>
<dbReference type="GO" id="GO:0005975">
    <property type="term" value="P:carbohydrate metabolic process"/>
    <property type="evidence" value="ECO:0007669"/>
    <property type="project" value="InterPro"/>
</dbReference>
<evidence type="ECO:0000313" key="7">
    <source>
        <dbReference type="Proteomes" id="UP000824261"/>
    </source>
</evidence>
<dbReference type="Gene3D" id="3.20.20.370">
    <property type="entry name" value="Glycoside hydrolase/deacetylase"/>
    <property type="match status" value="1"/>
</dbReference>
<keyword evidence="3" id="KW-0378">Hydrolase</keyword>
<evidence type="ECO:0000256" key="4">
    <source>
        <dbReference type="ARBA" id="ARBA00022842"/>
    </source>
</evidence>
<sequence length="293" mass="31427">MGVVLHADDYGITVAQARAILALVDRSRRDRAKGLRSASAFANSPAFREAAELARPCVESGALRLGVHLNLVEGPCCADAADIPLLVDERGMFRHDFVGLWRLSWGAGREALRRQAATEFAAQIERFLAAFPEERCRLRVDSHQHTHAIPALFDAMLDAVSGCGCALSQLRMPTEAVGPHLRHGGIGRALSANGAKDALLWWLSRANRAKVPAGCATPAFCGVVLSGRMDRLDDATLGALAKRAARTGRDLEVLFHPVSVPVEACLDPLNAAFARACASPGRDAEARWLAVRA</sequence>
<dbReference type="GO" id="GO:0016787">
    <property type="term" value="F:hydrolase activity"/>
    <property type="evidence" value="ECO:0007669"/>
    <property type="project" value="UniProtKB-KW"/>
</dbReference>
<gene>
    <name evidence="6" type="ORF">IAA69_08980</name>
</gene>
<reference evidence="6" key="1">
    <citation type="submission" date="2020-10" db="EMBL/GenBank/DDBJ databases">
        <authorList>
            <person name="Gilroy R."/>
        </authorList>
    </citation>
    <scope>NUCLEOTIDE SEQUENCE</scope>
    <source>
        <strain evidence="6">ChiGjej1B1-2707</strain>
    </source>
</reference>
<dbReference type="AlphaFoldDB" id="A0A9D1D421"/>
<comment type="cofactor">
    <cofactor evidence="1">
        <name>Mg(2+)</name>
        <dbReference type="ChEBI" id="CHEBI:18420"/>
    </cofactor>
</comment>
<protein>
    <submittedName>
        <fullName evidence="6">ChbG/HpnK family deacetylase</fullName>
    </submittedName>
</protein>
<dbReference type="SUPFAM" id="SSF88713">
    <property type="entry name" value="Glycoside hydrolase/deacetylase"/>
    <property type="match status" value="1"/>
</dbReference>
<dbReference type="InterPro" id="IPR011330">
    <property type="entry name" value="Glyco_hydro/deAcase_b/a-brl"/>
</dbReference>
<dbReference type="PANTHER" id="PTHR31609:SF1">
    <property type="entry name" value="CARBOHYDRATE DEACETYLASE"/>
    <property type="match status" value="1"/>
</dbReference>
<proteinExistence type="predicted"/>
<evidence type="ECO:0000256" key="1">
    <source>
        <dbReference type="ARBA" id="ARBA00001946"/>
    </source>
</evidence>
<evidence type="ECO:0000256" key="3">
    <source>
        <dbReference type="ARBA" id="ARBA00022801"/>
    </source>
</evidence>
<evidence type="ECO:0000256" key="2">
    <source>
        <dbReference type="ARBA" id="ARBA00022723"/>
    </source>
</evidence>